<sequence length="260" mass="27505">MRLSVLASGSKGNATYVEGGGVRLLIDAGISCRDLEKRLAAVGADPDGLDAILITHEHVDHVRGLARFAERHGTPVFANEGTAAVVERQCRLDGREPPPFTLFESRVPFALGGLTVTPVRTSHDTAEPVAYTLDDGAARLGYFTDLGFVSDEVAAALAACDALVLESNHDRTMLRCSGRPFALISRIAGDSGHLSNDQACEAVARCASPSLRALILAHLSEECNQPDVARACMARALKARGLAPLLAVAEQSVPLPFLEV</sequence>
<gene>
    <name evidence="2" type="ORF">IAC79_07815</name>
</gene>
<dbReference type="EMBL" id="DVOR01000244">
    <property type="protein sequence ID" value="HIV10003.1"/>
    <property type="molecule type" value="Genomic_DNA"/>
</dbReference>
<dbReference type="SUPFAM" id="SSF56281">
    <property type="entry name" value="Metallo-hydrolase/oxidoreductase"/>
    <property type="match status" value="1"/>
</dbReference>
<evidence type="ECO:0000259" key="1">
    <source>
        <dbReference type="SMART" id="SM00849"/>
    </source>
</evidence>
<dbReference type="InterPro" id="IPR052533">
    <property type="entry name" value="WalJ/YycJ-like"/>
</dbReference>
<comment type="caution">
    <text evidence="2">The sequence shown here is derived from an EMBL/GenBank/DDBJ whole genome shotgun (WGS) entry which is preliminary data.</text>
</comment>
<dbReference type="Gene3D" id="3.60.15.10">
    <property type="entry name" value="Ribonuclease Z/Hydroxyacylglutathione hydrolase-like"/>
    <property type="match status" value="1"/>
</dbReference>
<dbReference type="PANTHER" id="PTHR47619">
    <property type="entry name" value="METALLO-HYDROLASE YYCJ-RELATED"/>
    <property type="match status" value="1"/>
</dbReference>
<evidence type="ECO:0000313" key="3">
    <source>
        <dbReference type="Proteomes" id="UP000886845"/>
    </source>
</evidence>
<accession>A0A9D1T449</accession>
<evidence type="ECO:0000313" key="2">
    <source>
        <dbReference type="EMBL" id="HIV10003.1"/>
    </source>
</evidence>
<dbReference type="Pfam" id="PF12706">
    <property type="entry name" value="Lactamase_B_2"/>
    <property type="match status" value="1"/>
</dbReference>
<protein>
    <submittedName>
        <fullName evidence="2">MBL fold metallo-hydrolase</fullName>
    </submittedName>
</protein>
<feature type="domain" description="Metallo-beta-lactamase" evidence="1">
    <location>
        <begin position="11"/>
        <end position="186"/>
    </location>
</feature>
<dbReference type="PANTHER" id="PTHR47619:SF1">
    <property type="entry name" value="EXODEOXYRIBONUCLEASE WALJ"/>
    <property type="match status" value="1"/>
</dbReference>
<dbReference type="Proteomes" id="UP000886845">
    <property type="component" value="Unassembled WGS sequence"/>
</dbReference>
<dbReference type="SMART" id="SM00849">
    <property type="entry name" value="Lactamase_B"/>
    <property type="match status" value="1"/>
</dbReference>
<organism evidence="2 3">
    <name type="scientific">Candidatus Spyradenecus faecavium</name>
    <dbReference type="NCBI Taxonomy" id="2840947"/>
    <lineage>
        <taxon>Bacteria</taxon>
        <taxon>Pseudomonadati</taxon>
        <taxon>Lentisphaerota</taxon>
        <taxon>Lentisphaeria</taxon>
        <taxon>Lentisphaerales</taxon>
        <taxon>Lentisphaeraceae</taxon>
        <taxon>Lentisphaeraceae incertae sedis</taxon>
        <taxon>Candidatus Spyradenecus</taxon>
    </lineage>
</organism>
<dbReference type="InterPro" id="IPR036866">
    <property type="entry name" value="RibonucZ/Hydroxyglut_hydro"/>
</dbReference>
<dbReference type="AlphaFoldDB" id="A0A9D1T449"/>
<name>A0A9D1T449_9BACT</name>
<proteinExistence type="predicted"/>
<reference evidence="2" key="1">
    <citation type="submission" date="2020-10" db="EMBL/GenBank/DDBJ databases">
        <authorList>
            <person name="Gilroy R."/>
        </authorList>
    </citation>
    <scope>NUCLEOTIDE SEQUENCE</scope>
    <source>
        <strain evidence="2">35461</strain>
    </source>
</reference>
<reference evidence="2" key="2">
    <citation type="journal article" date="2021" name="PeerJ">
        <title>Extensive microbial diversity within the chicken gut microbiome revealed by metagenomics and culture.</title>
        <authorList>
            <person name="Gilroy R."/>
            <person name="Ravi A."/>
            <person name="Getino M."/>
            <person name="Pursley I."/>
            <person name="Horton D.L."/>
            <person name="Alikhan N.F."/>
            <person name="Baker D."/>
            <person name="Gharbi K."/>
            <person name="Hall N."/>
            <person name="Watson M."/>
            <person name="Adriaenssens E.M."/>
            <person name="Foster-Nyarko E."/>
            <person name="Jarju S."/>
            <person name="Secka A."/>
            <person name="Antonio M."/>
            <person name="Oren A."/>
            <person name="Chaudhuri R.R."/>
            <person name="La Ragione R."/>
            <person name="Hildebrand F."/>
            <person name="Pallen M.J."/>
        </authorList>
    </citation>
    <scope>NUCLEOTIDE SEQUENCE</scope>
    <source>
        <strain evidence="2">35461</strain>
    </source>
</reference>
<dbReference type="InterPro" id="IPR001279">
    <property type="entry name" value="Metallo-B-lactamas"/>
</dbReference>